<dbReference type="EMBL" id="JACHDD010000006">
    <property type="protein sequence ID" value="MBB5425897.1"/>
    <property type="molecule type" value="Genomic_DNA"/>
</dbReference>
<dbReference type="PROSITE" id="PS51257">
    <property type="entry name" value="PROKAR_LIPOPROTEIN"/>
    <property type="match status" value="1"/>
</dbReference>
<dbReference type="InterPro" id="IPR005586">
    <property type="entry name" value="ABC_trans_aux"/>
</dbReference>
<keyword evidence="4" id="KW-1185">Reference proteome</keyword>
<feature type="domain" description="ABC-type transport auxiliary lipoprotein component" evidence="2">
    <location>
        <begin position="40"/>
        <end position="198"/>
    </location>
</feature>
<evidence type="ECO:0000313" key="4">
    <source>
        <dbReference type="Proteomes" id="UP000592780"/>
    </source>
</evidence>
<comment type="caution">
    <text evidence="3">The sequence shown here is derived from an EMBL/GenBank/DDBJ whole genome shotgun (WGS) entry which is preliminary data.</text>
</comment>
<dbReference type="SUPFAM" id="SSF159594">
    <property type="entry name" value="XCC0632-like"/>
    <property type="match status" value="1"/>
</dbReference>
<evidence type="ECO:0000256" key="1">
    <source>
        <dbReference type="SAM" id="SignalP"/>
    </source>
</evidence>
<dbReference type="Proteomes" id="UP000592780">
    <property type="component" value="Unassembled WGS sequence"/>
</dbReference>
<keyword evidence="1" id="KW-0732">Signal</keyword>
<name>A0A7W8Q8S9_PARAM</name>
<dbReference type="RefSeq" id="WP_254898585.1">
    <property type="nucleotide sequence ID" value="NZ_JACHDD010000006.1"/>
</dbReference>
<proteinExistence type="predicted"/>
<sequence length="207" mass="21910">MTDAMARFSARFSARLTACLMLALAGALLGACKSPATNFYTLSPDESLSGTGASRPIAAVIGPVTIPEIVDRPQIVTRIGNNEVEVNEFDRWAQPLGGDIGRVIAADLGALLNSQQISVFDAVRDPSVVWRVRIDVMRFESVPGRDVTVDVLWAVRPPGKIRAVTGRSVARESVSGPGIEPIIAAHDRALASVSRDIAAAVQANPAQ</sequence>
<accession>A0A7W8Q8S9</accession>
<protein>
    <recommendedName>
        <fullName evidence="2">ABC-type transport auxiliary lipoprotein component domain-containing protein</fullName>
    </recommendedName>
</protein>
<organism evidence="3 4">
    <name type="scientific">Paraburkholderia atlantica</name>
    <dbReference type="NCBI Taxonomy" id="2654982"/>
    <lineage>
        <taxon>Bacteria</taxon>
        <taxon>Pseudomonadati</taxon>
        <taxon>Pseudomonadota</taxon>
        <taxon>Betaproteobacteria</taxon>
        <taxon>Burkholderiales</taxon>
        <taxon>Burkholderiaceae</taxon>
        <taxon>Paraburkholderia</taxon>
    </lineage>
</organism>
<feature type="chain" id="PRO_5031384161" description="ABC-type transport auxiliary lipoprotein component domain-containing protein" evidence="1">
    <location>
        <begin position="31"/>
        <end position="207"/>
    </location>
</feature>
<evidence type="ECO:0000313" key="3">
    <source>
        <dbReference type="EMBL" id="MBB5425897.1"/>
    </source>
</evidence>
<feature type="signal peptide" evidence="1">
    <location>
        <begin position="1"/>
        <end position="30"/>
    </location>
</feature>
<dbReference type="AlphaFoldDB" id="A0A7W8Q8S9"/>
<reference evidence="3 4" key="1">
    <citation type="submission" date="2020-08" db="EMBL/GenBank/DDBJ databases">
        <title>Genomic Encyclopedia of Type Strains, Phase IV (KMG-V): Genome sequencing to study the core and pangenomes of soil and plant-associated prokaryotes.</title>
        <authorList>
            <person name="Whitman W."/>
        </authorList>
    </citation>
    <scope>NUCLEOTIDE SEQUENCE [LARGE SCALE GENOMIC DNA]</scope>
    <source>
        <strain evidence="3 4">JPY158</strain>
    </source>
</reference>
<evidence type="ECO:0000259" key="2">
    <source>
        <dbReference type="Pfam" id="PF03886"/>
    </source>
</evidence>
<gene>
    <name evidence="3" type="ORF">HDG40_004070</name>
</gene>
<dbReference type="Pfam" id="PF03886">
    <property type="entry name" value="ABC_trans_aux"/>
    <property type="match status" value="1"/>
</dbReference>
<dbReference type="Gene3D" id="3.40.50.10610">
    <property type="entry name" value="ABC-type transport auxiliary lipoprotein component"/>
    <property type="match status" value="1"/>
</dbReference>